<feature type="compositionally biased region" description="Basic and acidic residues" evidence="7">
    <location>
        <begin position="11"/>
        <end position="30"/>
    </location>
</feature>
<evidence type="ECO:0000256" key="3">
    <source>
        <dbReference type="ARBA" id="ARBA00022729"/>
    </source>
</evidence>
<evidence type="ECO:0000256" key="5">
    <source>
        <dbReference type="ARBA" id="ARBA00023139"/>
    </source>
</evidence>
<evidence type="ECO:0000256" key="6">
    <source>
        <dbReference type="ARBA" id="ARBA00023288"/>
    </source>
</evidence>
<comment type="similarity">
    <text evidence="1">Belongs to the EcnA/EcnB lipoprotein family.</text>
</comment>
<reference evidence="8 9" key="1">
    <citation type="journal article" date="2017" name="Front. Microbiol.">
        <title>Phaeobacter piscinae sp. nov., a species of the Roseobacter group and potential aquaculture probiont.</title>
        <authorList>
            <person name="Sonnenschein E.C."/>
            <person name="Phippen C.B.W."/>
            <person name="Nielsen K.F."/>
            <person name="Mateiu R.V."/>
            <person name="Melchiorsen J."/>
            <person name="Gram L."/>
            <person name="Overmann J."/>
            <person name="Freese H.M."/>
        </authorList>
    </citation>
    <scope>NUCLEOTIDE SEQUENCE [LARGE SCALE GENOMIC DNA]</scope>
    <source>
        <strain evidence="8 9">P36</strain>
    </source>
</reference>
<protein>
    <submittedName>
        <fullName evidence="8">Small secreted protein</fullName>
    </submittedName>
</protein>
<name>A0ABN5DHA0_9RHOB</name>
<dbReference type="Proteomes" id="UP000218891">
    <property type="component" value="Chromosome"/>
</dbReference>
<evidence type="ECO:0000256" key="4">
    <source>
        <dbReference type="ARBA" id="ARBA00023136"/>
    </source>
</evidence>
<keyword evidence="2" id="KW-1003">Cell membrane</keyword>
<evidence type="ECO:0000256" key="1">
    <source>
        <dbReference type="ARBA" id="ARBA00010296"/>
    </source>
</evidence>
<keyword evidence="3" id="KW-0732">Signal</keyword>
<accession>A0ABN5DHA0</accession>
<evidence type="ECO:0000313" key="9">
    <source>
        <dbReference type="Proteomes" id="UP000218891"/>
    </source>
</evidence>
<keyword evidence="9" id="KW-1185">Reference proteome</keyword>
<keyword evidence="6" id="KW-0449">Lipoprotein</keyword>
<dbReference type="Pfam" id="PF08085">
    <property type="entry name" value="Entericidin"/>
    <property type="match status" value="1"/>
</dbReference>
<feature type="region of interest" description="Disordered" evidence="7">
    <location>
        <begin position="1"/>
        <end position="31"/>
    </location>
</feature>
<proteinExistence type="inferred from homology"/>
<gene>
    <name evidence="8" type="ORF">PhaeoP36_02208</name>
</gene>
<sequence length="97" mass="10158">MGDRVSVGDGVQRDGGRENAADISPRKPLERLSPPCYLLGKIDHGRYEMIRTALTTLALTGALFGLTACETTKGAGRDISKAGQAISGAAQDVQNSL</sequence>
<evidence type="ECO:0000256" key="7">
    <source>
        <dbReference type="SAM" id="MobiDB-lite"/>
    </source>
</evidence>
<reference evidence="8 9" key="2">
    <citation type="journal article" date="2017" name="Genome Biol. Evol.">
        <title>Trajectories and Drivers of Genome Evolution in Surface-Associated Marine Phaeobacter.</title>
        <authorList>
            <person name="Freese H.M."/>
            <person name="Sikorski J."/>
            <person name="Bunk B."/>
            <person name="Scheuner C."/>
            <person name="Meier-Kolthoff J.P."/>
            <person name="Sproer C."/>
            <person name="Gram L."/>
            <person name="Overmann J."/>
        </authorList>
    </citation>
    <scope>NUCLEOTIDE SEQUENCE [LARGE SCALE GENOMIC DNA]</scope>
    <source>
        <strain evidence="8 9">P36</strain>
    </source>
</reference>
<reference evidence="8 9" key="4">
    <citation type="journal article" date="2018" name="Environ. Microbiol. Rep.">
        <title>Phylogenetic distribution of roseobacticides in the Roseobacter group and their effect on microalgae.</title>
        <authorList>
            <person name="Sonnenschein E.C."/>
            <person name="Phippen C.B."/>
            <person name="Bentzon-Tilia M."/>
            <person name="Rasmussen S.A."/>
            <person name="Nielsen K.F."/>
            <person name="Gram L."/>
        </authorList>
    </citation>
    <scope>NUCLEOTIDE SEQUENCE [LARGE SCALE GENOMIC DNA]</scope>
    <source>
        <strain evidence="8 9">P36</strain>
    </source>
</reference>
<keyword evidence="4" id="KW-0472">Membrane</keyword>
<evidence type="ECO:0000313" key="8">
    <source>
        <dbReference type="EMBL" id="ATG36333.1"/>
    </source>
</evidence>
<dbReference type="InterPro" id="IPR012556">
    <property type="entry name" value="Entericidin"/>
</dbReference>
<keyword evidence="5" id="KW-0564">Palmitate</keyword>
<organism evidence="8 9">
    <name type="scientific">Phaeobacter piscinae</name>
    <dbReference type="NCBI Taxonomy" id="1580596"/>
    <lineage>
        <taxon>Bacteria</taxon>
        <taxon>Pseudomonadati</taxon>
        <taxon>Pseudomonadota</taxon>
        <taxon>Alphaproteobacteria</taxon>
        <taxon>Rhodobacterales</taxon>
        <taxon>Roseobacteraceae</taxon>
        <taxon>Phaeobacter</taxon>
    </lineage>
</organism>
<evidence type="ECO:0000256" key="2">
    <source>
        <dbReference type="ARBA" id="ARBA00022475"/>
    </source>
</evidence>
<dbReference type="EMBL" id="CP010643">
    <property type="protein sequence ID" value="ATG36333.1"/>
    <property type="molecule type" value="Genomic_DNA"/>
</dbReference>
<reference evidence="8 9" key="3">
    <citation type="journal article" date="2017" name="Int. J. Syst. Evol. Microbiol.">
        <title>Adaptation of Surface-Associated Bacteria to the Open Ocean: A Genomically Distinct Subpopulation of Phaeobacter gallaeciensis Colonizes Pacific Mesozooplankton.</title>
        <authorList>
            <person name="Freese H.M."/>
            <person name="Methner A."/>
            <person name="Overmann J."/>
        </authorList>
    </citation>
    <scope>NUCLEOTIDE SEQUENCE [LARGE SCALE GENOMIC DNA]</scope>
    <source>
        <strain evidence="8 9">P36</strain>
    </source>
</reference>